<feature type="signal peptide" evidence="2">
    <location>
        <begin position="1"/>
        <end position="21"/>
    </location>
</feature>
<dbReference type="PIRSF" id="PIRSF017082">
    <property type="entry name" value="YflP"/>
    <property type="match status" value="1"/>
</dbReference>
<dbReference type="EMBL" id="JAQQCL010000010">
    <property type="protein sequence ID" value="MFM0717667.1"/>
    <property type="molecule type" value="Genomic_DNA"/>
</dbReference>
<evidence type="ECO:0000313" key="4">
    <source>
        <dbReference type="Proteomes" id="UP001629392"/>
    </source>
</evidence>
<name>A0ABW9EE85_9BURK</name>
<dbReference type="CDD" id="cd07012">
    <property type="entry name" value="PBP2_Bug_TTT"/>
    <property type="match status" value="1"/>
</dbReference>
<dbReference type="PANTHER" id="PTHR42928">
    <property type="entry name" value="TRICARBOXYLATE-BINDING PROTEIN"/>
    <property type="match status" value="1"/>
</dbReference>
<sequence>MGHCRAMLVALCIGFAGAAHADDYPQRAVTIVVPYAPGGAGDLTTRVFAQKMTQRSGQPVIVLNRPGAGFANSATVVAHSRADGYTVFLGGNGVAISSVLFRNLPYRMSDFRQVSTVAFFSLVVLVDQSSPFRSVADLVAYAKSHPGKLNVATVSTGSTQNLVADLIKARAGVDMQIVPFQTTSEVTTALRGKDVQVAVELIPSVLGQVRAGVVRALAVTSAQRFAGLPQVPTLAESGLAGFDATSWSGLSVPAKTDEAVVQRLAALTQAVLADPDVQQKMRMLGAVAQSSTPQHMSKLVDDDTARWQRVIGQAGIPLH</sequence>
<dbReference type="InterPro" id="IPR005064">
    <property type="entry name" value="BUG"/>
</dbReference>
<evidence type="ECO:0000313" key="3">
    <source>
        <dbReference type="EMBL" id="MFM0717667.1"/>
    </source>
</evidence>
<dbReference type="Pfam" id="PF03401">
    <property type="entry name" value="TctC"/>
    <property type="match status" value="1"/>
</dbReference>
<dbReference type="SUPFAM" id="SSF53850">
    <property type="entry name" value="Periplasmic binding protein-like II"/>
    <property type="match status" value="1"/>
</dbReference>
<dbReference type="Gene3D" id="3.40.190.10">
    <property type="entry name" value="Periplasmic binding protein-like II"/>
    <property type="match status" value="1"/>
</dbReference>
<proteinExistence type="inferred from homology"/>
<evidence type="ECO:0000256" key="2">
    <source>
        <dbReference type="SAM" id="SignalP"/>
    </source>
</evidence>
<organism evidence="3 4">
    <name type="scientific">Paraburkholderia strydomiana</name>
    <dbReference type="NCBI Taxonomy" id="1245417"/>
    <lineage>
        <taxon>Bacteria</taxon>
        <taxon>Pseudomonadati</taxon>
        <taxon>Pseudomonadota</taxon>
        <taxon>Betaproteobacteria</taxon>
        <taxon>Burkholderiales</taxon>
        <taxon>Burkholderiaceae</taxon>
        <taxon>Paraburkholderia</taxon>
    </lineage>
</organism>
<feature type="chain" id="PRO_5046875040" evidence="2">
    <location>
        <begin position="22"/>
        <end position="319"/>
    </location>
</feature>
<dbReference type="PANTHER" id="PTHR42928:SF5">
    <property type="entry name" value="BLR1237 PROTEIN"/>
    <property type="match status" value="1"/>
</dbReference>
<comment type="caution">
    <text evidence="3">The sequence shown here is derived from an EMBL/GenBank/DDBJ whole genome shotgun (WGS) entry which is preliminary data.</text>
</comment>
<dbReference type="Gene3D" id="3.40.190.150">
    <property type="entry name" value="Bordetella uptake gene, domain 1"/>
    <property type="match status" value="1"/>
</dbReference>
<evidence type="ECO:0000256" key="1">
    <source>
        <dbReference type="ARBA" id="ARBA00006987"/>
    </source>
</evidence>
<comment type="similarity">
    <text evidence="1">Belongs to the UPF0065 (bug) family.</text>
</comment>
<dbReference type="InterPro" id="IPR042100">
    <property type="entry name" value="Bug_dom1"/>
</dbReference>
<accession>A0ABW9EE85</accession>
<keyword evidence="4" id="KW-1185">Reference proteome</keyword>
<reference evidence="3 4" key="1">
    <citation type="journal article" date="2024" name="Chem. Sci.">
        <title>Discovery of megapolipeptins by genome mining of a Burkholderiales bacteria collection.</title>
        <authorList>
            <person name="Paulo B.S."/>
            <person name="Recchia M.J.J."/>
            <person name="Lee S."/>
            <person name="Fergusson C.H."/>
            <person name="Romanowski S.B."/>
            <person name="Hernandez A."/>
            <person name="Krull N."/>
            <person name="Liu D.Y."/>
            <person name="Cavanagh H."/>
            <person name="Bos A."/>
            <person name="Gray C.A."/>
            <person name="Murphy B.T."/>
            <person name="Linington R.G."/>
            <person name="Eustaquio A.S."/>
        </authorList>
    </citation>
    <scope>NUCLEOTIDE SEQUENCE [LARGE SCALE GENOMIC DNA]</scope>
    <source>
        <strain evidence="3 4">RL17-350-BIC-E</strain>
    </source>
</reference>
<keyword evidence="2" id="KW-0732">Signal</keyword>
<dbReference type="RefSeq" id="WP_408144530.1">
    <property type="nucleotide sequence ID" value="NZ_JAQQCL010000010.1"/>
</dbReference>
<dbReference type="Proteomes" id="UP001629392">
    <property type="component" value="Unassembled WGS sequence"/>
</dbReference>
<gene>
    <name evidence="3" type="ORF">PQQ73_15135</name>
</gene>
<protein>
    <submittedName>
        <fullName evidence="3">Tripartite tricarboxylate transporter substrate binding protein</fullName>
    </submittedName>
</protein>